<dbReference type="NCBIfam" id="NF008334">
    <property type="entry name" value="PRK11119.1"/>
    <property type="match status" value="1"/>
</dbReference>
<dbReference type="AlphaFoldDB" id="F4XI83"/>
<dbReference type="GO" id="GO:0043190">
    <property type="term" value="C:ATP-binding cassette (ABC) transporter complex"/>
    <property type="evidence" value="ECO:0007669"/>
    <property type="project" value="InterPro"/>
</dbReference>
<feature type="transmembrane region" description="Helical" evidence="9">
    <location>
        <begin position="70"/>
        <end position="91"/>
    </location>
</feature>
<feature type="domain" description="ABC transmembrane type-1" evidence="10">
    <location>
        <begin position="118"/>
        <end position="297"/>
    </location>
</feature>
<evidence type="ECO:0000256" key="8">
    <source>
        <dbReference type="ARBA" id="ARBA00035652"/>
    </source>
</evidence>
<evidence type="ECO:0000256" key="5">
    <source>
        <dbReference type="ARBA" id="ARBA00022989"/>
    </source>
</evidence>
<dbReference type="eggNOG" id="COG4176">
    <property type="taxonomic scope" value="Bacteria"/>
</dbReference>
<comment type="similarity">
    <text evidence="8">In the N-terminal section; belongs to the binding-protein-dependent transport system permease family.</text>
</comment>
<dbReference type="GO" id="GO:0015226">
    <property type="term" value="F:carnitine transmembrane transporter activity"/>
    <property type="evidence" value="ECO:0007669"/>
    <property type="project" value="TreeGrafter"/>
</dbReference>
<comment type="similarity">
    <text evidence="9">Belongs to the binding-protein-dependent transport system permease family.</text>
</comment>
<keyword evidence="2 9" id="KW-0813">Transport</keyword>
<dbReference type="Gene3D" id="3.40.190.10">
    <property type="entry name" value="Periplasmic binding protein-like II"/>
    <property type="match status" value="1"/>
</dbReference>
<evidence type="ECO:0000313" key="11">
    <source>
        <dbReference type="EMBL" id="EGJ35616.1"/>
    </source>
</evidence>
<dbReference type="SUPFAM" id="SSF161098">
    <property type="entry name" value="MetI-like"/>
    <property type="match status" value="1"/>
</dbReference>
<dbReference type="InterPro" id="IPR007210">
    <property type="entry name" value="ABC_Gly_betaine_transp_sub-bd"/>
</dbReference>
<reference evidence="12" key="1">
    <citation type="journal article" date="2011" name="Proc. Natl. Acad. Sci. U.S.A.">
        <title>Genomic insights into the physiology and ecology of the marine filamentous cyanobacterium Lyngbya majuscula.</title>
        <authorList>
            <person name="Jones A.C."/>
            <person name="Monroe E.A."/>
            <person name="Podell S."/>
            <person name="Hess W.R."/>
            <person name="Klages S."/>
            <person name="Esquenazi E."/>
            <person name="Niessen S."/>
            <person name="Hoover H."/>
            <person name="Rothmann M."/>
            <person name="Lasken R.S."/>
            <person name="Yates J.R.III."/>
            <person name="Reinhardt R."/>
            <person name="Kube M."/>
            <person name="Burkart M.D."/>
            <person name="Allen E.E."/>
            <person name="Dorrestein P.C."/>
            <person name="Gerwick W.H."/>
            <person name="Gerwick L."/>
        </authorList>
    </citation>
    <scope>NUCLEOTIDE SEQUENCE [LARGE SCALE GENOMIC DNA]</scope>
    <source>
        <strain evidence="12">3L</strain>
    </source>
</reference>
<dbReference type="RefSeq" id="WP_008177660.1">
    <property type="nucleotide sequence ID" value="NZ_GL890816.1"/>
</dbReference>
<dbReference type="PANTHER" id="PTHR47737">
    <property type="entry name" value="GLYCINE BETAINE/PROLINE BETAINE TRANSPORT SYSTEM PERMEASE PROTEIN PROW"/>
    <property type="match status" value="1"/>
</dbReference>
<dbReference type="PROSITE" id="PS50928">
    <property type="entry name" value="ABC_TM1"/>
    <property type="match status" value="1"/>
</dbReference>
<dbReference type="InterPro" id="IPR035906">
    <property type="entry name" value="MetI-like_sf"/>
</dbReference>
<dbReference type="Gene3D" id="3.40.190.100">
    <property type="entry name" value="Glycine betaine-binding periplasmic protein, domain 2"/>
    <property type="match status" value="1"/>
</dbReference>
<dbReference type="PANTHER" id="PTHR47737:SF1">
    <property type="entry name" value="GLYCINE BETAINE_PROLINE BETAINE TRANSPORT SYSTEM PERMEASE PROTEIN PROW"/>
    <property type="match status" value="1"/>
</dbReference>
<protein>
    <submittedName>
        <fullName evidence="11">ABC-type proline/glycine betaine transport system, permease component</fullName>
    </submittedName>
</protein>
<evidence type="ECO:0000256" key="6">
    <source>
        <dbReference type="ARBA" id="ARBA00023136"/>
    </source>
</evidence>
<name>F4XI83_9CYAN</name>
<dbReference type="GO" id="GO:0031460">
    <property type="term" value="P:glycine betaine transport"/>
    <property type="evidence" value="ECO:0007669"/>
    <property type="project" value="TreeGrafter"/>
</dbReference>
<keyword evidence="3" id="KW-1003">Cell membrane</keyword>
<feature type="transmembrane region" description="Helical" evidence="9">
    <location>
        <begin position="166"/>
        <end position="192"/>
    </location>
</feature>
<keyword evidence="6 9" id="KW-0472">Membrane</keyword>
<comment type="similarity">
    <text evidence="7">In the C-terminal section; belongs to the OsmX family.</text>
</comment>
<feature type="transmembrane region" description="Helical" evidence="9">
    <location>
        <begin position="121"/>
        <end position="145"/>
    </location>
</feature>
<dbReference type="CDD" id="cd13638">
    <property type="entry name" value="PBP2_EcProx_like"/>
    <property type="match status" value="1"/>
</dbReference>
<dbReference type="InterPro" id="IPR000515">
    <property type="entry name" value="MetI-like"/>
</dbReference>
<feature type="transmembrane region" description="Helical" evidence="9">
    <location>
        <begin position="98"/>
        <end position="115"/>
    </location>
</feature>
<dbReference type="GO" id="GO:0015871">
    <property type="term" value="P:choline transport"/>
    <property type="evidence" value="ECO:0007669"/>
    <property type="project" value="TreeGrafter"/>
</dbReference>
<feature type="transmembrane region" description="Helical" evidence="9">
    <location>
        <begin position="244"/>
        <end position="264"/>
    </location>
</feature>
<evidence type="ECO:0000259" key="10">
    <source>
        <dbReference type="PROSITE" id="PS50928"/>
    </source>
</evidence>
<accession>F4XI83</accession>
<evidence type="ECO:0000256" key="3">
    <source>
        <dbReference type="ARBA" id="ARBA00022475"/>
    </source>
</evidence>
<feature type="transmembrane region" description="Helical" evidence="9">
    <location>
        <begin position="328"/>
        <end position="346"/>
    </location>
</feature>
<organism evidence="11 12">
    <name type="scientific">Moorena producens 3L</name>
    <dbReference type="NCBI Taxonomy" id="489825"/>
    <lineage>
        <taxon>Bacteria</taxon>
        <taxon>Bacillati</taxon>
        <taxon>Cyanobacteriota</taxon>
        <taxon>Cyanophyceae</taxon>
        <taxon>Coleofasciculales</taxon>
        <taxon>Coleofasciculaceae</taxon>
        <taxon>Moorena</taxon>
    </lineage>
</organism>
<dbReference type="EMBL" id="GL890816">
    <property type="protein sequence ID" value="EGJ35616.1"/>
    <property type="molecule type" value="Genomic_DNA"/>
</dbReference>
<dbReference type="GO" id="GO:0005275">
    <property type="term" value="F:amine transmembrane transporter activity"/>
    <property type="evidence" value="ECO:0007669"/>
    <property type="project" value="TreeGrafter"/>
</dbReference>
<dbReference type="Proteomes" id="UP000003959">
    <property type="component" value="Unassembled WGS sequence"/>
</dbReference>
<evidence type="ECO:0000256" key="4">
    <source>
        <dbReference type="ARBA" id="ARBA00022692"/>
    </source>
</evidence>
<evidence type="ECO:0000256" key="7">
    <source>
        <dbReference type="ARBA" id="ARBA00035642"/>
    </source>
</evidence>
<keyword evidence="5 9" id="KW-1133">Transmembrane helix</keyword>
<feature type="transmembrane region" description="Helical" evidence="9">
    <location>
        <begin position="276"/>
        <end position="293"/>
    </location>
</feature>
<dbReference type="Pfam" id="PF00528">
    <property type="entry name" value="BPD_transp_1"/>
    <property type="match status" value="1"/>
</dbReference>
<gene>
    <name evidence="11" type="ORF">LYNGBM3L_01790</name>
</gene>
<sequence>MNSIVFNYLILSLNNIATSQVGLDIILNPFELYTLPLDEWITAVVNFLVDNFRPFFQAISLPITWTLEGIQSLFLSIPPLIFLIILALIVWQIAGGKIAIYSLFALTLIGFFGAWEQAMTTLALVVTAVVFCVLIGISLGIACASSDRVEKFLRPLLDAMQTLPSFVYLVPVVMLFGIGAVPGVIATLVFAVPPLIRLTNLGIRQVSTEVVEAAIAFGSTPRQMLWEVQIPLAMPTILAGVNQAILLALSMSVVTSMIGVGGLGQMVLQGLGRVNVGLAAVGGLSIVLIAVMLDRITQVVSQGNNQIPWLERGPIGFVRLRLTSKPRTGTTTVAAMVLVALLVGFISSQQIPQATTELTSSEIALPGKGVKVRSTYGYLADSQFMTHIVNTALEKLGYEIEKPKQLQPTTSHIALGNNDLDFTANHWEKLHTEFFEKNGGDKKLERVGVIVSDLLQGYQIDKKTAEKYKITNLEQLKDPKIAKLFDSDGDGKANLAGCIPGWGCELVIEHHLDAYGLRDTVEHDQGEYSVLIANSIARYKQGKPVLYYTWTPLWLATVLKPGEDVVWLEVAQTNLPEAQKGLTEKHTSIDGKNLGFAVDQIRFVANKKFLATNPAARDLFERFKMPIEELNAESLRAKKGEDSPADIRRHSQEWIKKNQKLFDSWLEEARKVGETSGI</sequence>
<dbReference type="FunFam" id="1.10.3720.10:FF:000001">
    <property type="entry name" value="Glycine betaine ABC transporter, permease"/>
    <property type="match status" value="1"/>
</dbReference>
<dbReference type="HOGENOM" id="CLU_008673_4_0_3"/>
<dbReference type="Gene3D" id="1.10.3720.10">
    <property type="entry name" value="MetI-like"/>
    <property type="match status" value="1"/>
</dbReference>
<dbReference type="SUPFAM" id="SSF53850">
    <property type="entry name" value="Periplasmic binding protein-like II"/>
    <property type="match status" value="1"/>
</dbReference>
<proteinExistence type="inferred from homology"/>
<keyword evidence="12" id="KW-1185">Reference proteome</keyword>
<evidence type="ECO:0000256" key="1">
    <source>
        <dbReference type="ARBA" id="ARBA00004141"/>
    </source>
</evidence>
<evidence type="ECO:0000313" key="12">
    <source>
        <dbReference type="Proteomes" id="UP000003959"/>
    </source>
</evidence>
<keyword evidence="4 9" id="KW-0812">Transmembrane</keyword>
<evidence type="ECO:0000256" key="2">
    <source>
        <dbReference type="ARBA" id="ARBA00022448"/>
    </source>
</evidence>
<dbReference type="CDD" id="cd06261">
    <property type="entry name" value="TM_PBP2"/>
    <property type="match status" value="1"/>
</dbReference>
<evidence type="ECO:0000256" key="9">
    <source>
        <dbReference type="RuleBase" id="RU363032"/>
    </source>
</evidence>
<dbReference type="Pfam" id="PF04069">
    <property type="entry name" value="OpuAC"/>
    <property type="match status" value="1"/>
</dbReference>
<comment type="subcellular location">
    <subcellularLocation>
        <location evidence="9">Cell membrane</location>
        <topology evidence="9">Multi-pass membrane protein</topology>
    </subcellularLocation>
    <subcellularLocation>
        <location evidence="1">Membrane</location>
        <topology evidence="1">Multi-pass membrane protein</topology>
    </subcellularLocation>
</comment>
<dbReference type="eggNOG" id="COG2113">
    <property type="taxonomic scope" value="Bacteria"/>
</dbReference>